<dbReference type="AlphaFoldDB" id="A0A8E2EFC5"/>
<evidence type="ECO:0000313" key="2">
    <source>
        <dbReference type="EMBL" id="OCK82823.1"/>
    </source>
</evidence>
<evidence type="ECO:0000256" key="1">
    <source>
        <dbReference type="SAM" id="MobiDB-lite"/>
    </source>
</evidence>
<dbReference type="Proteomes" id="UP000250266">
    <property type="component" value="Unassembled WGS sequence"/>
</dbReference>
<feature type="non-terminal residue" evidence="2">
    <location>
        <position position="283"/>
    </location>
</feature>
<dbReference type="Pfam" id="PF15365">
    <property type="entry name" value="PNRC"/>
    <property type="match status" value="1"/>
</dbReference>
<gene>
    <name evidence="2" type="ORF">K432DRAFT_247744</name>
</gene>
<keyword evidence="3" id="KW-1185">Reference proteome</keyword>
<feature type="compositionally biased region" description="Polar residues" evidence="1">
    <location>
        <begin position="144"/>
        <end position="181"/>
    </location>
</feature>
<dbReference type="EMBL" id="KV744877">
    <property type="protein sequence ID" value="OCK82823.1"/>
    <property type="molecule type" value="Genomic_DNA"/>
</dbReference>
<feature type="non-terminal residue" evidence="2">
    <location>
        <position position="1"/>
    </location>
</feature>
<evidence type="ECO:0000313" key="3">
    <source>
        <dbReference type="Proteomes" id="UP000250266"/>
    </source>
</evidence>
<reference evidence="2 3" key="1">
    <citation type="journal article" date="2016" name="Nat. Commun.">
        <title>Ectomycorrhizal ecology is imprinted in the genome of the dominant symbiotic fungus Cenococcum geophilum.</title>
        <authorList>
            <consortium name="DOE Joint Genome Institute"/>
            <person name="Peter M."/>
            <person name="Kohler A."/>
            <person name="Ohm R.A."/>
            <person name="Kuo A."/>
            <person name="Krutzmann J."/>
            <person name="Morin E."/>
            <person name="Arend M."/>
            <person name="Barry K.W."/>
            <person name="Binder M."/>
            <person name="Choi C."/>
            <person name="Clum A."/>
            <person name="Copeland A."/>
            <person name="Grisel N."/>
            <person name="Haridas S."/>
            <person name="Kipfer T."/>
            <person name="LaButti K."/>
            <person name="Lindquist E."/>
            <person name="Lipzen A."/>
            <person name="Maire R."/>
            <person name="Meier B."/>
            <person name="Mihaltcheva S."/>
            <person name="Molinier V."/>
            <person name="Murat C."/>
            <person name="Poggeler S."/>
            <person name="Quandt C.A."/>
            <person name="Sperisen C."/>
            <person name="Tritt A."/>
            <person name="Tisserant E."/>
            <person name="Crous P.W."/>
            <person name="Henrissat B."/>
            <person name="Nehls U."/>
            <person name="Egli S."/>
            <person name="Spatafora J.W."/>
            <person name="Grigoriev I.V."/>
            <person name="Martin F.M."/>
        </authorList>
    </citation>
    <scope>NUCLEOTIDE SEQUENCE [LARGE SCALE GENOMIC DNA]</scope>
    <source>
        <strain evidence="2 3">CBS 459.81</strain>
    </source>
</reference>
<feature type="compositionally biased region" description="Pro residues" evidence="1">
    <location>
        <begin position="57"/>
        <end position="66"/>
    </location>
</feature>
<name>A0A8E2EFC5_9PEZI</name>
<accession>A0A8E2EFC5</accession>
<protein>
    <submittedName>
        <fullName evidence="2">Uncharacterized protein</fullName>
    </submittedName>
</protein>
<dbReference type="InterPro" id="IPR028322">
    <property type="entry name" value="PNRC-like_rgn"/>
</dbReference>
<dbReference type="OrthoDB" id="2142961at2759"/>
<proteinExistence type="predicted"/>
<feature type="compositionally biased region" description="Low complexity" evidence="1">
    <location>
        <begin position="16"/>
        <end position="26"/>
    </location>
</feature>
<dbReference type="GO" id="GO:0016071">
    <property type="term" value="P:mRNA metabolic process"/>
    <property type="evidence" value="ECO:0007669"/>
    <property type="project" value="UniProtKB-ARBA"/>
</dbReference>
<feature type="compositionally biased region" description="Basic and acidic residues" evidence="1">
    <location>
        <begin position="67"/>
        <end position="88"/>
    </location>
</feature>
<organism evidence="2 3">
    <name type="scientific">Lepidopterella palustris CBS 459.81</name>
    <dbReference type="NCBI Taxonomy" id="1314670"/>
    <lineage>
        <taxon>Eukaryota</taxon>
        <taxon>Fungi</taxon>
        <taxon>Dikarya</taxon>
        <taxon>Ascomycota</taxon>
        <taxon>Pezizomycotina</taxon>
        <taxon>Dothideomycetes</taxon>
        <taxon>Pleosporomycetidae</taxon>
        <taxon>Mytilinidiales</taxon>
        <taxon>Argynnaceae</taxon>
        <taxon>Lepidopterella</taxon>
    </lineage>
</organism>
<feature type="compositionally biased region" description="Polar residues" evidence="1">
    <location>
        <begin position="32"/>
        <end position="44"/>
    </location>
</feature>
<feature type="compositionally biased region" description="Polar residues" evidence="1">
    <location>
        <begin position="210"/>
        <end position="220"/>
    </location>
</feature>
<feature type="compositionally biased region" description="Polar residues" evidence="1">
    <location>
        <begin position="228"/>
        <end position="244"/>
    </location>
</feature>
<feature type="region of interest" description="Disordered" evidence="1">
    <location>
        <begin position="1"/>
        <end position="253"/>
    </location>
</feature>
<sequence length="283" mass="29982">TPAKSQAAYAGPTFHASPAPSALPLPKFFSKSVPSTTSQPSFQSRLDGESDSSSSSPSPPPAAVPEPPRHEESPLDIFFRADREEKAKLSGGFFTPKGKADEAMPNVGAAATVPTKSADRRHHSRHSSNGSGKGFFMMELDGDNVNSRPPATITPVSGRSVTAPSKPPQSDNVTNQESETQALKDLLFSLASPKPHPPTPYAGLERGPSEPSSRFQTPSPFYQPKSVIRSTSGPTTPAPSNDASLPSLHYGNRNLSPLFKAAKTDSIKRASNLRTELKPSSPT</sequence>